<dbReference type="FunFam" id="3.90.850.10:FF:000004">
    <property type="entry name" value="Fumarylacetoacetase"/>
    <property type="match status" value="1"/>
</dbReference>
<dbReference type="InterPro" id="IPR015377">
    <property type="entry name" value="Fumarylacetoacetase_N"/>
</dbReference>
<keyword evidence="7 17" id="KW-0378">Hydrolase</keyword>
<feature type="binding site" evidence="13">
    <location>
        <position position="358"/>
    </location>
    <ligand>
        <name>substrate</name>
    </ligand>
</feature>
<dbReference type="EC" id="3.7.1.2" evidence="5"/>
<evidence type="ECO:0000313" key="17">
    <source>
        <dbReference type="EMBL" id="SCX05603.1"/>
    </source>
</evidence>
<dbReference type="InterPro" id="IPR005959">
    <property type="entry name" value="Fumarylacetoacetase"/>
</dbReference>
<feature type="binding site" evidence="14">
    <location>
        <position position="262"/>
    </location>
    <ligand>
        <name>Mg(2+)</name>
        <dbReference type="ChEBI" id="CHEBI:18420"/>
    </ligand>
</feature>
<dbReference type="GO" id="GO:0006559">
    <property type="term" value="P:L-phenylalanine catabolic process"/>
    <property type="evidence" value="ECO:0007669"/>
    <property type="project" value="UniProtKB-UniPathway"/>
</dbReference>
<feature type="binding site" evidence="13">
    <location>
        <position position="253"/>
    </location>
    <ligand>
        <name>substrate</name>
    </ligand>
</feature>
<evidence type="ECO:0000256" key="5">
    <source>
        <dbReference type="ARBA" id="ARBA00012094"/>
    </source>
</evidence>
<dbReference type="InterPro" id="IPR011234">
    <property type="entry name" value="Fumarylacetoacetase-like_C"/>
</dbReference>
<comment type="cofactor">
    <cofactor evidence="1 14">
        <name>Ca(2+)</name>
        <dbReference type="ChEBI" id="CHEBI:29108"/>
    </cofactor>
</comment>
<keyword evidence="6 14" id="KW-0479">Metal-binding</keyword>
<dbReference type="GO" id="GO:0046872">
    <property type="term" value="F:metal ion binding"/>
    <property type="evidence" value="ECO:0007669"/>
    <property type="project" value="UniProtKB-KW"/>
</dbReference>
<feature type="domain" description="Fumarylacetoacetase-like C-terminal" evidence="15">
    <location>
        <begin position="134"/>
        <end position="402"/>
    </location>
</feature>
<dbReference type="Gene3D" id="2.30.30.230">
    <property type="entry name" value="Fumarylacetoacetase, N-terminal domain"/>
    <property type="match status" value="1"/>
</dbReference>
<evidence type="ECO:0000313" key="18">
    <source>
        <dbReference type="Proteomes" id="UP000182124"/>
    </source>
</evidence>
<dbReference type="Pfam" id="PF09298">
    <property type="entry name" value="FAA_hydrolase_N"/>
    <property type="match status" value="1"/>
</dbReference>
<evidence type="ECO:0000259" key="15">
    <source>
        <dbReference type="Pfam" id="PF01557"/>
    </source>
</evidence>
<dbReference type="UniPathway" id="UPA00139">
    <property type="reaction ID" value="UER00341"/>
</dbReference>
<name>A0A1G4VEN1_9FLAO</name>
<evidence type="ECO:0000259" key="16">
    <source>
        <dbReference type="Pfam" id="PF09298"/>
    </source>
</evidence>
<evidence type="ECO:0000256" key="10">
    <source>
        <dbReference type="ARBA" id="ARBA00022878"/>
    </source>
</evidence>
<dbReference type="PANTHER" id="PTHR43069:SF2">
    <property type="entry name" value="FUMARYLACETOACETASE"/>
    <property type="match status" value="1"/>
</dbReference>
<gene>
    <name evidence="17" type="ORF">SAMN02927925_00854</name>
</gene>
<proteinExistence type="inferred from homology"/>
<evidence type="ECO:0000256" key="8">
    <source>
        <dbReference type="ARBA" id="ARBA00022837"/>
    </source>
</evidence>
<dbReference type="NCBIfam" id="TIGR01266">
    <property type="entry name" value="fum_ac_acetase"/>
    <property type="match status" value="1"/>
</dbReference>
<sequence>MPITANDPHRKSWLQVSENSDFPIQNIPFGVFITKEDVVTIGTRIGDFAIDMGALQQLGYFEGIELTDDMFMQDTLNDFISDGKKTWRLVRNRLADIFDAENSALRDNKSHRDVVVFNIQDVEMQLPVQIGDYTDFYSSREHATNVGKMFRDPENALLPNWLHIPVGYHGRSSTIVPSGIPVHRPMGQTLPNGETQPVFGPSRLVDFELETAFITTDANLMGENIPVNEAEEYIFGMVLLNDWSARDIQKWEYVPLGPFLAKNFASSISPWIVTMDALEPFRTASPKQEPEPLPYLLQHGNHAFDINLEVSIAPESKEETIVSKSNLKYMYWTMSQQLAHHTINGCRINSGDMMGSGTISGPTEDSFGSMLELTWGGQKPLTLKDGTERKFINDGDTVIIRGFCANDQVRIGFGEVSSKLLPPIPTKY</sequence>
<dbReference type="InterPro" id="IPR036663">
    <property type="entry name" value="Fumarylacetoacetase_C_sf"/>
</dbReference>
<evidence type="ECO:0000256" key="7">
    <source>
        <dbReference type="ARBA" id="ARBA00022801"/>
    </source>
</evidence>
<comment type="similarity">
    <text evidence="4">Belongs to the FAH family.</text>
</comment>
<dbReference type="GO" id="GO:1902000">
    <property type="term" value="P:homogentisate catabolic process"/>
    <property type="evidence" value="ECO:0007669"/>
    <property type="project" value="TreeGrafter"/>
</dbReference>
<dbReference type="Gene3D" id="3.90.850.10">
    <property type="entry name" value="Fumarylacetoacetase-like, C-terminal domain"/>
    <property type="match status" value="1"/>
</dbReference>
<feature type="binding site" evidence="14">
    <location>
        <position position="242"/>
    </location>
    <ligand>
        <name>Ca(2+)</name>
        <dbReference type="ChEBI" id="CHEBI:29108"/>
    </ligand>
</feature>
<dbReference type="AlphaFoldDB" id="A0A1G4VEN1"/>
<dbReference type="InterPro" id="IPR036462">
    <property type="entry name" value="Fumarylacetoacetase_N_sf"/>
</dbReference>
<dbReference type="Pfam" id="PF01557">
    <property type="entry name" value="FAA_hydrolase"/>
    <property type="match status" value="1"/>
</dbReference>
<evidence type="ECO:0000256" key="9">
    <source>
        <dbReference type="ARBA" id="ARBA00022842"/>
    </source>
</evidence>
<evidence type="ECO:0000256" key="1">
    <source>
        <dbReference type="ARBA" id="ARBA00001913"/>
    </source>
</evidence>
<protein>
    <recommendedName>
        <fullName evidence="5">fumarylacetoacetase</fullName>
        <ecNumber evidence="5">3.7.1.2</ecNumber>
    </recommendedName>
</protein>
<dbReference type="SUPFAM" id="SSF63433">
    <property type="entry name" value="Fumarylacetoacetate hydrolase, FAH, N-terminal domain"/>
    <property type="match status" value="1"/>
</dbReference>
<feature type="binding site" evidence="13">
    <location>
        <position position="137"/>
    </location>
    <ligand>
        <name>substrate</name>
    </ligand>
</feature>
<evidence type="ECO:0000256" key="14">
    <source>
        <dbReference type="PIRSR" id="PIRSR605959-3"/>
    </source>
</evidence>
<comment type="pathway">
    <text evidence="3">Amino-acid degradation; L-phenylalanine degradation; acetoacetate and fumarate from L-phenylalanine: step 6/6.</text>
</comment>
<evidence type="ECO:0000256" key="12">
    <source>
        <dbReference type="PIRSR" id="PIRSR605959-1"/>
    </source>
</evidence>
<dbReference type="eggNOG" id="COG0179">
    <property type="taxonomic scope" value="Bacteria"/>
</dbReference>
<reference evidence="17 18" key="1">
    <citation type="submission" date="2016-10" db="EMBL/GenBank/DDBJ databases">
        <authorList>
            <person name="de Groot N.N."/>
        </authorList>
    </citation>
    <scope>NUCLEOTIDE SEQUENCE [LARGE SCALE GENOMIC DNA]</scope>
    <source>
        <strain evidence="17 18">CGMCC 1.3801</strain>
    </source>
</reference>
<feature type="binding site" evidence="13">
    <location>
        <position position="249"/>
    </location>
    <ligand>
        <name>substrate</name>
    </ligand>
</feature>
<feature type="binding site" evidence="14">
    <location>
        <position position="242"/>
    </location>
    <ligand>
        <name>Mg(2+)</name>
        <dbReference type="ChEBI" id="CHEBI:18420"/>
    </ligand>
</feature>
<keyword evidence="9 14" id="KW-0460">Magnesium</keyword>
<evidence type="ECO:0000256" key="13">
    <source>
        <dbReference type="PIRSR" id="PIRSR605959-2"/>
    </source>
</evidence>
<evidence type="ECO:0000256" key="11">
    <source>
        <dbReference type="ARBA" id="ARBA00023232"/>
    </source>
</evidence>
<dbReference type="GO" id="GO:0006572">
    <property type="term" value="P:L-tyrosine catabolic process"/>
    <property type="evidence" value="ECO:0007669"/>
    <property type="project" value="UniProtKB-KW"/>
</dbReference>
<feature type="binding site" evidence="14">
    <location>
        <position position="135"/>
    </location>
    <ligand>
        <name>Ca(2+)</name>
        <dbReference type="ChEBI" id="CHEBI:29108"/>
    </ligand>
</feature>
<keyword evidence="8 14" id="KW-0106">Calcium</keyword>
<feature type="binding site" evidence="14">
    <location>
        <position position="208"/>
    </location>
    <ligand>
        <name>Ca(2+)</name>
        <dbReference type="ChEBI" id="CHEBI:29108"/>
    </ligand>
</feature>
<organism evidence="17 18">
    <name type="scientific">Flavobacterium saliperosum</name>
    <dbReference type="NCBI Taxonomy" id="329186"/>
    <lineage>
        <taxon>Bacteria</taxon>
        <taxon>Pseudomonadati</taxon>
        <taxon>Bacteroidota</taxon>
        <taxon>Flavobacteriia</taxon>
        <taxon>Flavobacteriales</taxon>
        <taxon>Flavobacteriaceae</taxon>
        <taxon>Flavobacterium</taxon>
    </lineage>
</organism>
<feature type="binding site" evidence="14">
    <location>
        <position position="210"/>
    </location>
    <ligand>
        <name>Ca(2+)</name>
        <dbReference type="ChEBI" id="CHEBI:29108"/>
    </ligand>
</feature>
<feature type="binding site" evidence="13">
    <location>
        <position position="151"/>
    </location>
    <ligand>
        <name>substrate</name>
    </ligand>
</feature>
<evidence type="ECO:0000256" key="6">
    <source>
        <dbReference type="ARBA" id="ARBA00022723"/>
    </source>
</evidence>
<dbReference type="EMBL" id="FMTY01000002">
    <property type="protein sequence ID" value="SCX05603.1"/>
    <property type="molecule type" value="Genomic_DNA"/>
</dbReference>
<dbReference type="RefSeq" id="WP_035654509.1">
    <property type="nucleotide sequence ID" value="NZ_CBCSBQ010000016.1"/>
</dbReference>
<dbReference type="STRING" id="329186.SAMN02927925_00854"/>
<feature type="binding site" evidence="14">
    <location>
        <position position="266"/>
    </location>
    <ligand>
        <name>Mg(2+)</name>
        <dbReference type="ChEBI" id="CHEBI:18420"/>
    </ligand>
</feature>
<evidence type="ECO:0000256" key="2">
    <source>
        <dbReference type="ARBA" id="ARBA00001946"/>
    </source>
</evidence>
<accession>A0A1G4VEN1</accession>
<evidence type="ECO:0000256" key="3">
    <source>
        <dbReference type="ARBA" id="ARBA00004782"/>
    </source>
</evidence>
<dbReference type="GO" id="GO:0004334">
    <property type="term" value="F:fumarylacetoacetase activity"/>
    <property type="evidence" value="ECO:0007669"/>
    <property type="project" value="UniProtKB-EC"/>
</dbReference>
<dbReference type="Proteomes" id="UP000182124">
    <property type="component" value="Unassembled WGS sequence"/>
</dbReference>
<dbReference type="SUPFAM" id="SSF56529">
    <property type="entry name" value="FAH"/>
    <property type="match status" value="1"/>
</dbReference>
<feature type="active site" description="Proton acceptor" evidence="12">
    <location>
        <position position="142"/>
    </location>
</feature>
<feature type="domain" description="Fumarylacetoacetase N-terminal" evidence="16">
    <location>
        <begin position="25"/>
        <end position="127"/>
    </location>
</feature>
<dbReference type="PANTHER" id="PTHR43069">
    <property type="entry name" value="FUMARYLACETOACETASE"/>
    <property type="match status" value="1"/>
</dbReference>
<keyword evidence="10" id="KW-0828">Tyrosine catabolism</keyword>
<evidence type="ECO:0000256" key="4">
    <source>
        <dbReference type="ARBA" id="ARBA00010211"/>
    </source>
</evidence>
<comment type="cofactor">
    <cofactor evidence="2 14">
        <name>Mg(2+)</name>
        <dbReference type="ChEBI" id="CHEBI:18420"/>
    </cofactor>
</comment>
<keyword evidence="11" id="KW-0585">Phenylalanine catabolism</keyword>